<feature type="compositionally biased region" description="Polar residues" evidence="1">
    <location>
        <begin position="51"/>
        <end position="66"/>
    </location>
</feature>
<protein>
    <submittedName>
        <fullName evidence="2">Uncharacterized protein</fullName>
    </submittedName>
</protein>
<accession>A0A6J4V553</accession>
<feature type="compositionally biased region" description="Low complexity" evidence="1">
    <location>
        <begin position="25"/>
        <end position="34"/>
    </location>
</feature>
<evidence type="ECO:0000313" key="2">
    <source>
        <dbReference type="EMBL" id="CAA9567586.1"/>
    </source>
</evidence>
<sequence>WRGMTGRSTTDEGEPPRRTSGRPCAPTSPASPTGAGSGSGSTTGTPATSGQRQGWTTWLITPTASRPMTRASNDSAASGSGARSSSPVSSSTMRSAASASITPTSRPMASSRRWSNWPRPTCASGASSAARRSPATSPGG</sequence>
<feature type="non-terminal residue" evidence="2">
    <location>
        <position position="140"/>
    </location>
</feature>
<gene>
    <name evidence="2" type="ORF">AVDCRST_MAG33-2203</name>
</gene>
<organism evidence="2">
    <name type="scientific">uncultured Thermomicrobiales bacterium</name>
    <dbReference type="NCBI Taxonomy" id="1645740"/>
    <lineage>
        <taxon>Bacteria</taxon>
        <taxon>Pseudomonadati</taxon>
        <taxon>Thermomicrobiota</taxon>
        <taxon>Thermomicrobia</taxon>
        <taxon>Thermomicrobiales</taxon>
        <taxon>environmental samples</taxon>
    </lineage>
</organism>
<feature type="compositionally biased region" description="Low complexity" evidence="1">
    <location>
        <begin position="123"/>
        <end position="140"/>
    </location>
</feature>
<evidence type="ECO:0000256" key="1">
    <source>
        <dbReference type="SAM" id="MobiDB-lite"/>
    </source>
</evidence>
<feature type="non-terminal residue" evidence="2">
    <location>
        <position position="1"/>
    </location>
</feature>
<dbReference type="AlphaFoldDB" id="A0A6J4V553"/>
<feature type="compositionally biased region" description="Polar residues" evidence="1">
    <location>
        <begin position="101"/>
        <end position="114"/>
    </location>
</feature>
<feature type="compositionally biased region" description="Low complexity" evidence="1">
    <location>
        <begin position="71"/>
        <end position="100"/>
    </location>
</feature>
<feature type="region of interest" description="Disordered" evidence="1">
    <location>
        <begin position="1"/>
        <end position="140"/>
    </location>
</feature>
<reference evidence="2" key="1">
    <citation type="submission" date="2020-02" db="EMBL/GenBank/DDBJ databases">
        <authorList>
            <person name="Meier V. D."/>
        </authorList>
    </citation>
    <scope>NUCLEOTIDE SEQUENCE</scope>
    <source>
        <strain evidence="2">AVDCRST_MAG33</strain>
    </source>
</reference>
<dbReference type="EMBL" id="CADCWK010000248">
    <property type="protein sequence ID" value="CAA9567586.1"/>
    <property type="molecule type" value="Genomic_DNA"/>
</dbReference>
<name>A0A6J4V553_9BACT</name>
<proteinExistence type="predicted"/>